<keyword evidence="3" id="KW-0963">Cytoplasm</keyword>
<feature type="compositionally biased region" description="Basic and acidic residues" evidence="6">
    <location>
        <begin position="181"/>
        <end position="196"/>
    </location>
</feature>
<dbReference type="Gene3D" id="1.10.287.110">
    <property type="entry name" value="DnaJ domain"/>
    <property type="match status" value="1"/>
</dbReference>
<keyword evidence="4" id="KW-0143">Chaperone</keyword>
<dbReference type="GO" id="GO:0005737">
    <property type="term" value="C:cytoplasm"/>
    <property type="evidence" value="ECO:0007669"/>
    <property type="project" value="UniProtKB-SubCell"/>
</dbReference>
<feature type="domain" description="J" evidence="7">
    <location>
        <begin position="18"/>
        <end position="82"/>
    </location>
</feature>
<feature type="compositionally biased region" description="Basic and acidic residues" evidence="6">
    <location>
        <begin position="106"/>
        <end position="171"/>
    </location>
</feature>
<dbReference type="Proteomes" id="UP001175000">
    <property type="component" value="Unassembled WGS sequence"/>
</dbReference>
<evidence type="ECO:0000256" key="3">
    <source>
        <dbReference type="ARBA" id="ARBA00022490"/>
    </source>
</evidence>
<name>A0AA40C2Y8_9PEZI</name>
<dbReference type="GO" id="GO:0005681">
    <property type="term" value="C:spliceosomal complex"/>
    <property type="evidence" value="ECO:0007669"/>
    <property type="project" value="TreeGrafter"/>
</dbReference>
<dbReference type="SUPFAM" id="SSF46565">
    <property type="entry name" value="Chaperone J-domain"/>
    <property type="match status" value="1"/>
</dbReference>
<evidence type="ECO:0000256" key="4">
    <source>
        <dbReference type="ARBA" id="ARBA00023186"/>
    </source>
</evidence>
<dbReference type="PROSITE" id="PS50076">
    <property type="entry name" value="DNAJ_2"/>
    <property type="match status" value="1"/>
</dbReference>
<dbReference type="CDD" id="cd06257">
    <property type="entry name" value="DnaJ"/>
    <property type="match status" value="1"/>
</dbReference>
<dbReference type="PANTHER" id="PTHR44313:SF1">
    <property type="entry name" value="DNAJ HOMOLOG SUBFAMILY C MEMBER 17"/>
    <property type="match status" value="1"/>
</dbReference>
<feature type="compositionally biased region" description="Basic and acidic residues" evidence="6">
    <location>
        <begin position="273"/>
        <end position="291"/>
    </location>
</feature>
<dbReference type="PANTHER" id="PTHR44313">
    <property type="entry name" value="DNAJ HOMOLOG SUBFAMILY C MEMBER 17"/>
    <property type="match status" value="1"/>
</dbReference>
<evidence type="ECO:0000256" key="2">
    <source>
        <dbReference type="ARBA" id="ARBA00004496"/>
    </source>
</evidence>
<dbReference type="GO" id="GO:0000390">
    <property type="term" value="P:spliceosomal complex disassembly"/>
    <property type="evidence" value="ECO:0007669"/>
    <property type="project" value="TreeGrafter"/>
</dbReference>
<dbReference type="InterPro" id="IPR001623">
    <property type="entry name" value="DnaJ_domain"/>
</dbReference>
<dbReference type="SMART" id="SM00271">
    <property type="entry name" value="DnaJ"/>
    <property type="match status" value="1"/>
</dbReference>
<dbReference type="EMBL" id="JAULSU010000003">
    <property type="protein sequence ID" value="KAK0623105.1"/>
    <property type="molecule type" value="Genomic_DNA"/>
</dbReference>
<dbReference type="AlphaFoldDB" id="A0AA40C2Y8"/>
<keyword evidence="5" id="KW-0539">Nucleus</keyword>
<feature type="region of interest" description="Disordered" evidence="6">
    <location>
        <begin position="106"/>
        <end position="291"/>
    </location>
</feature>
<comment type="subcellular location">
    <subcellularLocation>
        <location evidence="2">Cytoplasm</location>
    </subcellularLocation>
    <subcellularLocation>
        <location evidence="1">Nucleus</location>
    </subcellularLocation>
</comment>
<proteinExistence type="predicted"/>
<accession>A0AA40C2Y8</accession>
<sequence>MDTDLVAWARDAASKGDDLFTLLSIDATASESDIRRSFRRKALQLHPDKAGDAYDPALYERIERARDALINPEARKAYDDGMRAVLQKRAQLDQMSARRRRLVEELEQREEAAKRAKTEMGRAQPDPERDAMLARGRAKAEERRRLMREAEERERERAAQEQREKDKDAAVAKEGVATDDYDSKIADLERRIEEKRQRKLKKMMAKKGGAGGEDAKQPSSPPTLSKLNLSTGTAEAGACKQPPADEPAAAEPVQNAGGNKFAATMARLKAAQAKRDEEKRRKAKQETEAAS</sequence>
<protein>
    <recommendedName>
        <fullName evidence="7">J domain-containing protein</fullName>
    </recommendedName>
</protein>
<gene>
    <name evidence="8" type="ORF">B0T14DRAFT_164180</name>
</gene>
<evidence type="ECO:0000256" key="1">
    <source>
        <dbReference type="ARBA" id="ARBA00004123"/>
    </source>
</evidence>
<dbReference type="InterPro" id="IPR052094">
    <property type="entry name" value="Pre-mRNA-splicing_ERAD"/>
</dbReference>
<keyword evidence="9" id="KW-1185">Reference proteome</keyword>
<evidence type="ECO:0000256" key="5">
    <source>
        <dbReference type="ARBA" id="ARBA00023242"/>
    </source>
</evidence>
<evidence type="ECO:0000313" key="9">
    <source>
        <dbReference type="Proteomes" id="UP001175000"/>
    </source>
</evidence>
<evidence type="ECO:0000313" key="8">
    <source>
        <dbReference type="EMBL" id="KAK0623105.1"/>
    </source>
</evidence>
<comment type="caution">
    <text evidence="8">The sequence shown here is derived from an EMBL/GenBank/DDBJ whole genome shotgun (WGS) entry which is preliminary data.</text>
</comment>
<evidence type="ECO:0000259" key="7">
    <source>
        <dbReference type="PROSITE" id="PS50076"/>
    </source>
</evidence>
<reference evidence="8" key="1">
    <citation type="submission" date="2023-06" db="EMBL/GenBank/DDBJ databases">
        <title>Genome-scale phylogeny and comparative genomics of the fungal order Sordariales.</title>
        <authorList>
            <consortium name="Lawrence Berkeley National Laboratory"/>
            <person name="Hensen N."/>
            <person name="Bonometti L."/>
            <person name="Westerberg I."/>
            <person name="Brannstrom I.O."/>
            <person name="Guillou S."/>
            <person name="Cros-Aarteil S."/>
            <person name="Calhoun S."/>
            <person name="Haridas S."/>
            <person name="Kuo A."/>
            <person name="Mondo S."/>
            <person name="Pangilinan J."/>
            <person name="Riley R."/>
            <person name="Labutti K."/>
            <person name="Andreopoulos B."/>
            <person name="Lipzen A."/>
            <person name="Chen C."/>
            <person name="Yanf M."/>
            <person name="Daum C."/>
            <person name="Ng V."/>
            <person name="Clum A."/>
            <person name="Steindorff A."/>
            <person name="Ohm R."/>
            <person name="Martin F."/>
            <person name="Silar P."/>
            <person name="Natvig D."/>
            <person name="Lalanne C."/>
            <person name="Gautier V."/>
            <person name="Ament-Velasquez S.L."/>
            <person name="Kruys A."/>
            <person name="Hutchinson M.I."/>
            <person name="Powell A.J."/>
            <person name="Barry K."/>
            <person name="Miller A.N."/>
            <person name="Grigoriev I.V."/>
            <person name="Debuchy R."/>
            <person name="Gladieux P."/>
            <person name="Thoren M.H."/>
            <person name="Johannesson H."/>
        </authorList>
    </citation>
    <scope>NUCLEOTIDE SEQUENCE</scope>
    <source>
        <strain evidence="8">CBS 606.72</strain>
    </source>
</reference>
<organism evidence="8 9">
    <name type="scientific">Immersiella caudata</name>
    <dbReference type="NCBI Taxonomy" id="314043"/>
    <lineage>
        <taxon>Eukaryota</taxon>
        <taxon>Fungi</taxon>
        <taxon>Dikarya</taxon>
        <taxon>Ascomycota</taxon>
        <taxon>Pezizomycotina</taxon>
        <taxon>Sordariomycetes</taxon>
        <taxon>Sordariomycetidae</taxon>
        <taxon>Sordariales</taxon>
        <taxon>Lasiosphaeriaceae</taxon>
        <taxon>Immersiella</taxon>
    </lineage>
</organism>
<dbReference type="InterPro" id="IPR036869">
    <property type="entry name" value="J_dom_sf"/>
</dbReference>
<feature type="compositionally biased region" description="Polar residues" evidence="6">
    <location>
        <begin position="222"/>
        <end position="233"/>
    </location>
</feature>
<dbReference type="Pfam" id="PF00226">
    <property type="entry name" value="DnaJ"/>
    <property type="match status" value="1"/>
</dbReference>
<evidence type="ECO:0000256" key="6">
    <source>
        <dbReference type="SAM" id="MobiDB-lite"/>
    </source>
</evidence>